<comment type="caution">
    <text evidence="14">The sequence shown here is derived from an EMBL/GenBank/DDBJ whole genome shotgun (WGS) entry which is preliminary data.</text>
</comment>
<dbReference type="Gene3D" id="2.40.50.140">
    <property type="entry name" value="Nucleic acid-binding proteins"/>
    <property type="match status" value="4"/>
</dbReference>
<dbReference type="Pfam" id="PF04057">
    <property type="entry name" value="Rep-A_N"/>
    <property type="match status" value="1"/>
</dbReference>
<dbReference type="Pfam" id="PF16900">
    <property type="entry name" value="REPA_OB_2"/>
    <property type="match status" value="1"/>
</dbReference>
<dbReference type="Proteomes" id="UP001200034">
    <property type="component" value="Unassembled WGS sequence"/>
</dbReference>
<evidence type="ECO:0000256" key="2">
    <source>
        <dbReference type="ARBA" id="ARBA00005690"/>
    </source>
</evidence>
<feature type="non-terminal residue" evidence="14">
    <location>
        <position position="1"/>
    </location>
</feature>
<dbReference type="GO" id="GO:0008270">
    <property type="term" value="F:zinc ion binding"/>
    <property type="evidence" value="ECO:0007669"/>
    <property type="project" value="UniProtKB-KW"/>
</dbReference>
<dbReference type="InterPro" id="IPR003871">
    <property type="entry name" value="RFA1B/D_OB_1st"/>
</dbReference>
<dbReference type="NCBIfam" id="TIGR00617">
    <property type="entry name" value="rpa1"/>
    <property type="match status" value="1"/>
</dbReference>
<evidence type="ECO:0000259" key="13">
    <source>
        <dbReference type="Pfam" id="PF16900"/>
    </source>
</evidence>
<keyword evidence="3 9" id="KW-0235">DNA replication</keyword>
<dbReference type="InterPro" id="IPR012340">
    <property type="entry name" value="NA-bd_OB-fold"/>
</dbReference>
<keyword evidence="8 9" id="KW-0539">Nucleus</keyword>
<evidence type="ECO:0000259" key="10">
    <source>
        <dbReference type="Pfam" id="PF02721"/>
    </source>
</evidence>
<reference evidence="14" key="1">
    <citation type="journal article" date="2021" name="Mol. Ecol. Resour.">
        <title>Phylogenomic analyses of the genus Drosophila reveals genomic signals of climate adaptation.</title>
        <authorList>
            <person name="Li F."/>
            <person name="Rane R.V."/>
            <person name="Luria V."/>
            <person name="Xiong Z."/>
            <person name="Chen J."/>
            <person name="Li Z."/>
            <person name="Catullo R.A."/>
            <person name="Griffin P.C."/>
            <person name="Schiffer M."/>
            <person name="Pearce S."/>
            <person name="Lee S.F."/>
            <person name="McElroy K."/>
            <person name="Stocker A."/>
            <person name="Shirriffs J."/>
            <person name="Cockerell F."/>
            <person name="Coppin C."/>
            <person name="Sgro C.M."/>
            <person name="Karger A."/>
            <person name="Cain J.W."/>
            <person name="Weber J.A."/>
            <person name="Santpere G."/>
            <person name="Kirschner M.W."/>
            <person name="Hoffmann A.A."/>
            <person name="Oakeshott J.G."/>
            <person name="Zhang G."/>
        </authorList>
    </citation>
    <scope>NUCLEOTIDE SEQUENCE</scope>
    <source>
        <strain evidence="14">BGI-SZ-2011g</strain>
    </source>
</reference>
<evidence type="ECO:0000256" key="5">
    <source>
        <dbReference type="ARBA" id="ARBA00022771"/>
    </source>
</evidence>
<dbReference type="PANTHER" id="PTHR47165">
    <property type="entry name" value="OS03G0429900 PROTEIN"/>
    <property type="match status" value="1"/>
</dbReference>
<name>A0AAD4PHJ2_9MUSC</name>
<dbReference type="CDD" id="cd04475">
    <property type="entry name" value="RPA1_DBD_B"/>
    <property type="match status" value="1"/>
</dbReference>
<dbReference type="InterPro" id="IPR007199">
    <property type="entry name" value="Rep_factor-A_N"/>
</dbReference>
<comment type="subcellular location">
    <subcellularLocation>
        <location evidence="1 9">Nucleus</location>
    </subcellularLocation>
</comment>
<dbReference type="CDD" id="cd04474">
    <property type="entry name" value="RPA1_DBD_A"/>
    <property type="match status" value="1"/>
</dbReference>
<sequence>RIINQISMAMQRIMRGDNIAKPVVQILGFKSTPTRSDQERFRLLISDGKHFNSNVIITNELSKMYKGRFSDNTIIRLDKYSIREIQSSIRVIIVTELAVLHPGGEGSSKIGDPASYSQPGTSTASNVAMEQLQIQENNCNSNENVMGLKMASITTIANLMPYNTKWIIKAYVKWKSPINPYANGQGKQFRMILKDNSGEIQATAFTKECDKFYNILKVDKTYIISNGNIKVVNKHYKARTKNDYELLFNYRTEVKICNYAEIKHALVPISQVINMQIDASANTIGICRHVGALQNFTSKANKAHKIRDLILFDQSCENVSVRLWNDKAVNFSGQVNSVIMIAESQVYNHLGKIKLNVGYATSLITDPDIKEAHNLRDWFNNGGAANMLPLSFDSEKNVNNDWITLKDAISHDSGGKSDYFQCRSIITLFTNSSIVYKSCAKCTRKVSEEGNGIYRCEKCGIFSNFDYCFRLKMQIMDSTAGAWVICFNKVGEELLKHSAREIAEALETDSTATDRIFEDIKYLPFLFTMQRSSKIYNGELLNQLIVKSISPIDQNVYNRRLINEVRNMTAIEVA</sequence>
<dbReference type="InterPro" id="IPR004591">
    <property type="entry name" value="Rfa1"/>
</dbReference>
<dbReference type="GO" id="GO:0006310">
    <property type="term" value="P:DNA recombination"/>
    <property type="evidence" value="ECO:0007669"/>
    <property type="project" value="InterPro"/>
</dbReference>
<dbReference type="CDD" id="cd04476">
    <property type="entry name" value="RPA1_DBD_C"/>
    <property type="match status" value="1"/>
</dbReference>
<dbReference type="Pfam" id="PF02721">
    <property type="entry name" value="DUF223"/>
    <property type="match status" value="1"/>
</dbReference>
<evidence type="ECO:0000256" key="3">
    <source>
        <dbReference type="ARBA" id="ARBA00022705"/>
    </source>
</evidence>
<comment type="similarity">
    <text evidence="2 9">Belongs to the replication factor A protein 1 family.</text>
</comment>
<dbReference type="EMBL" id="JAJJHW010003409">
    <property type="protein sequence ID" value="KAH8358811.1"/>
    <property type="molecule type" value="Genomic_DNA"/>
</dbReference>
<protein>
    <recommendedName>
        <fullName evidence="9">Replication protein A subunit</fullName>
    </recommendedName>
</protein>
<dbReference type="Pfam" id="PF08646">
    <property type="entry name" value="Rep_fac-A_C"/>
    <property type="match status" value="1"/>
</dbReference>
<comment type="subunit">
    <text evidence="9">Component of the heterotrimeric canonical replication protein A complex (RPA).</text>
</comment>
<dbReference type="GO" id="GO:0006281">
    <property type="term" value="P:DNA repair"/>
    <property type="evidence" value="ECO:0007669"/>
    <property type="project" value="InterPro"/>
</dbReference>
<dbReference type="AlphaFoldDB" id="A0AAD4PHJ2"/>
<evidence type="ECO:0000256" key="1">
    <source>
        <dbReference type="ARBA" id="ARBA00004123"/>
    </source>
</evidence>
<dbReference type="InterPro" id="IPR013955">
    <property type="entry name" value="Rep_factor-A_C"/>
</dbReference>
<feature type="domain" description="Replication factor A C-terminal" evidence="12">
    <location>
        <begin position="419"/>
        <end position="561"/>
    </location>
</feature>
<accession>A0AAD4PHJ2</accession>
<keyword evidence="7 9" id="KW-0238">DNA-binding</keyword>
<keyword evidence="5 9" id="KW-0863">Zinc-finger</keyword>
<dbReference type="GO" id="GO:0006260">
    <property type="term" value="P:DNA replication"/>
    <property type="evidence" value="ECO:0007669"/>
    <property type="project" value="UniProtKB-KW"/>
</dbReference>
<evidence type="ECO:0000313" key="14">
    <source>
        <dbReference type="EMBL" id="KAH8358811.1"/>
    </source>
</evidence>
<proteinExistence type="inferred from homology"/>
<dbReference type="PANTHER" id="PTHR47165:SF4">
    <property type="entry name" value="OS03G0429900 PROTEIN"/>
    <property type="match status" value="1"/>
</dbReference>
<feature type="domain" description="Replication factor-A protein 1 N-terminal" evidence="11">
    <location>
        <begin position="9"/>
        <end position="101"/>
    </location>
</feature>
<keyword evidence="4 9" id="KW-0479">Metal-binding</keyword>
<evidence type="ECO:0000256" key="9">
    <source>
        <dbReference type="RuleBase" id="RU364130"/>
    </source>
</evidence>
<evidence type="ECO:0000313" key="15">
    <source>
        <dbReference type="Proteomes" id="UP001200034"/>
    </source>
</evidence>
<evidence type="ECO:0000256" key="8">
    <source>
        <dbReference type="ARBA" id="ARBA00023242"/>
    </source>
</evidence>
<evidence type="ECO:0000256" key="4">
    <source>
        <dbReference type="ARBA" id="ARBA00022723"/>
    </source>
</evidence>
<evidence type="ECO:0000256" key="7">
    <source>
        <dbReference type="ARBA" id="ARBA00023125"/>
    </source>
</evidence>
<keyword evidence="15" id="KW-1185">Reference proteome</keyword>
<dbReference type="SUPFAM" id="SSF50249">
    <property type="entry name" value="Nucleic acid-binding proteins"/>
    <property type="match status" value="4"/>
</dbReference>
<feature type="domain" description="Replication protein A 70 kDa DNA-binding subunit B/D first OB fold" evidence="10">
    <location>
        <begin position="154"/>
        <end position="256"/>
    </location>
</feature>
<dbReference type="GO" id="GO:0003677">
    <property type="term" value="F:DNA binding"/>
    <property type="evidence" value="ECO:0007669"/>
    <property type="project" value="UniProtKB-KW"/>
</dbReference>
<evidence type="ECO:0000256" key="6">
    <source>
        <dbReference type="ARBA" id="ARBA00022833"/>
    </source>
</evidence>
<organism evidence="14 15">
    <name type="scientific">Drosophila rubida</name>
    <dbReference type="NCBI Taxonomy" id="30044"/>
    <lineage>
        <taxon>Eukaryota</taxon>
        <taxon>Metazoa</taxon>
        <taxon>Ecdysozoa</taxon>
        <taxon>Arthropoda</taxon>
        <taxon>Hexapoda</taxon>
        <taxon>Insecta</taxon>
        <taxon>Pterygota</taxon>
        <taxon>Neoptera</taxon>
        <taxon>Endopterygota</taxon>
        <taxon>Diptera</taxon>
        <taxon>Brachycera</taxon>
        <taxon>Muscomorpha</taxon>
        <taxon>Ephydroidea</taxon>
        <taxon>Drosophilidae</taxon>
        <taxon>Drosophila</taxon>
    </lineage>
</organism>
<dbReference type="InterPro" id="IPR031657">
    <property type="entry name" value="REPA_OB_2"/>
</dbReference>
<dbReference type="FunFam" id="2.40.50.140:FF:000041">
    <property type="entry name" value="Replication protein A subunit"/>
    <property type="match status" value="1"/>
</dbReference>
<feature type="domain" description="Replication protein A OB" evidence="13">
    <location>
        <begin position="269"/>
        <end position="363"/>
    </location>
</feature>
<keyword evidence="6 9" id="KW-0862">Zinc</keyword>
<dbReference type="GO" id="GO:0005634">
    <property type="term" value="C:nucleus"/>
    <property type="evidence" value="ECO:0007669"/>
    <property type="project" value="UniProtKB-SubCell"/>
</dbReference>
<evidence type="ECO:0000259" key="11">
    <source>
        <dbReference type="Pfam" id="PF04057"/>
    </source>
</evidence>
<gene>
    <name evidence="14" type="ORF">KR093_002560</name>
</gene>
<dbReference type="InterPro" id="IPR047192">
    <property type="entry name" value="Euk_RPA1_DBD_C"/>
</dbReference>
<comment type="function">
    <text evidence="9">As part of the heterotrimeric replication protein A complex (RPA/RP-A), binds and stabilizes single-stranded DNA intermediates, that form during DNA replication or upon DNA stress. It prevents their reannealing and in parallel, recruits and activates different proteins and complexes involved in DNA metabolism. Thereby, it plays an essential role both in DNA replication and the cellular response to DNA damage.</text>
</comment>
<evidence type="ECO:0000259" key="12">
    <source>
        <dbReference type="Pfam" id="PF08646"/>
    </source>
</evidence>